<name>A0A7N2MS85_QUELO</name>
<dbReference type="Gramene" id="QL10p049307:mrna">
    <property type="protein sequence ID" value="QL10p049307:mrna:CDS:1"/>
    <property type="gene ID" value="QL10p049307"/>
</dbReference>
<keyword evidence="2" id="KW-1185">Reference proteome</keyword>
<sequence>MRNLLQEFKTEGFRKTDVFDSGIGPHDENDTYVFYENILYSITSNDASRENLRWGRDDVKGMIIGVSIISERDLHEMDNLDDCEFIDDEFNDKDDNEIEYSDDE</sequence>
<dbReference type="AlphaFoldDB" id="A0A7N2MS85"/>
<dbReference type="Proteomes" id="UP000594261">
    <property type="component" value="Chromosome 10"/>
</dbReference>
<reference evidence="1" key="2">
    <citation type="submission" date="2021-01" db="UniProtKB">
        <authorList>
            <consortium name="EnsemblPlants"/>
        </authorList>
    </citation>
    <scope>IDENTIFICATION</scope>
</reference>
<dbReference type="InParanoid" id="A0A7N2MS85"/>
<dbReference type="EMBL" id="LRBV02000010">
    <property type="status" value="NOT_ANNOTATED_CDS"/>
    <property type="molecule type" value="Genomic_DNA"/>
</dbReference>
<evidence type="ECO:0000313" key="1">
    <source>
        <dbReference type="EnsemblPlants" id="QL10p049307:mrna:CDS:1"/>
    </source>
</evidence>
<organism evidence="1 2">
    <name type="scientific">Quercus lobata</name>
    <name type="common">Valley oak</name>
    <dbReference type="NCBI Taxonomy" id="97700"/>
    <lineage>
        <taxon>Eukaryota</taxon>
        <taxon>Viridiplantae</taxon>
        <taxon>Streptophyta</taxon>
        <taxon>Embryophyta</taxon>
        <taxon>Tracheophyta</taxon>
        <taxon>Spermatophyta</taxon>
        <taxon>Magnoliopsida</taxon>
        <taxon>eudicotyledons</taxon>
        <taxon>Gunneridae</taxon>
        <taxon>Pentapetalae</taxon>
        <taxon>rosids</taxon>
        <taxon>fabids</taxon>
        <taxon>Fagales</taxon>
        <taxon>Fagaceae</taxon>
        <taxon>Quercus</taxon>
    </lineage>
</organism>
<accession>A0A7N2MS85</accession>
<reference evidence="1 2" key="1">
    <citation type="journal article" date="2016" name="G3 (Bethesda)">
        <title>First Draft Assembly and Annotation of the Genome of a California Endemic Oak Quercus lobata Nee (Fagaceae).</title>
        <authorList>
            <person name="Sork V.L."/>
            <person name="Fitz-Gibbon S.T."/>
            <person name="Puiu D."/>
            <person name="Crepeau M."/>
            <person name="Gugger P.F."/>
            <person name="Sherman R."/>
            <person name="Stevens K."/>
            <person name="Langley C.H."/>
            <person name="Pellegrini M."/>
            <person name="Salzberg S.L."/>
        </authorList>
    </citation>
    <scope>NUCLEOTIDE SEQUENCE [LARGE SCALE GENOMIC DNA]</scope>
    <source>
        <strain evidence="1 2">cv. SW786</strain>
    </source>
</reference>
<dbReference type="EnsemblPlants" id="QL10p049307:mrna">
    <property type="protein sequence ID" value="QL10p049307:mrna:CDS:1"/>
    <property type="gene ID" value="QL10p049307"/>
</dbReference>
<evidence type="ECO:0000313" key="2">
    <source>
        <dbReference type="Proteomes" id="UP000594261"/>
    </source>
</evidence>
<protein>
    <submittedName>
        <fullName evidence="1">Uncharacterized protein</fullName>
    </submittedName>
</protein>
<proteinExistence type="predicted"/>